<organism evidence="1">
    <name type="scientific">marine sediment metagenome</name>
    <dbReference type="NCBI Taxonomy" id="412755"/>
    <lineage>
        <taxon>unclassified sequences</taxon>
        <taxon>metagenomes</taxon>
        <taxon>ecological metagenomes</taxon>
    </lineage>
</organism>
<dbReference type="AlphaFoldDB" id="X1B6Y4"/>
<protein>
    <recommendedName>
        <fullName evidence="2">InsA N-terminal domain-containing protein</fullName>
    </recommendedName>
</protein>
<dbReference type="EMBL" id="BART01027190">
    <property type="protein sequence ID" value="GAG90865.1"/>
    <property type="molecule type" value="Genomic_DNA"/>
</dbReference>
<accession>X1B6Y4</accession>
<proteinExistence type="predicted"/>
<sequence>MEKTKCPKCNSVDVEYKCHHNNRRKKVPIDVYFCKQCRKRFNIIGDKKYYNHSGNYRTRKNLCWHCSNKLDNDAERKIGTHIDCIVKG</sequence>
<gene>
    <name evidence="1" type="ORF">S01H4_48266</name>
</gene>
<evidence type="ECO:0000313" key="1">
    <source>
        <dbReference type="EMBL" id="GAG90865.1"/>
    </source>
</evidence>
<name>X1B6Y4_9ZZZZ</name>
<comment type="caution">
    <text evidence="1">The sequence shown here is derived from an EMBL/GenBank/DDBJ whole genome shotgun (WGS) entry which is preliminary data.</text>
</comment>
<feature type="non-terminal residue" evidence="1">
    <location>
        <position position="88"/>
    </location>
</feature>
<reference evidence="1" key="1">
    <citation type="journal article" date="2014" name="Front. Microbiol.">
        <title>High frequency of phylogenetically diverse reductive dehalogenase-homologous genes in deep subseafloor sedimentary metagenomes.</title>
        <authorList>
            <person name="Kawai M."/>
            <person name="Futagami T."/>
            <person name="Toyoda A."/>
            <person name="Takaki Y."/>
            <person name="Nishi S."/>
            <person name="Hori S."/>
            <person name="Arai W."/>
            <person name="Tsubouchi T."/>
            <person name="Morono Y."/>
            <person name="Uchiyama I."/>
            <person name="Ito T."/>
            <person name="Fujiyama A."/>
            <person name="Inagaki F."/>
            <person name="Takami H."/>
        </authorList>
    </citation>
    <scope>NUCLEOTIDE SEQUENCE</scope>
    <source>
        <strain evidence="1">Expedition CK06-06</strain>
    </source>
</reference>
<evidence type="ECO:0008006" key="2">
    <source>
        <dbReference type="Google" id="ProtNLM"/>
    </source>
</evidence>